<comment type="caution">
    <text evidence="2">The sequence shown here is derived from an EMBL/GenBank/DDBJ whole genome shotgun (WGS) entry which is preliminary data.</text>
</comment>
<feature type="compositionally biased region" description="Low complexity" evidence="1">
    <location>
        <begin position="13"/>
        <end position="26"/>
    </location>
</feature>
<accession>X8DY47</accession>
<name>X8DY47_9MYCO</name>
<reference evidence="2 3" key="1">
    <citation type="submission" date="2013-12" db="EMBL/GenBank/DDBJ databases">
        <authorList>
            <person name="Zelazny A."/>
            <person name="Olivier K."/>
            <person name="Holland S."/>
            <person name="Lenaerts A."/>
            <person name="Ordway D."/>
            <person name="DeGroote M.A."/>
            <person name="Parker T."/>
            <person name="Sizemore C."/>
            <person name="Tallon L.J."/>
            <person name="Sadzewicz L.K."/>
            <person name="Sengamalay N."/>
            <person name="Fraser C.M."/>
            <person name="Hine E."/>
            <person name="Shefchek K.A."/>
            <person name="Das S.P."/>
            <person name="Tettelin H."/>
        </authorList>
    </citation>
    <scope>NUCLEOTIDE SEQUENCE [LARGE SCALE GENOMIC DNA]</scope>
    <source>
        <strain evidence="2 3">1513</strain>
    </source>
</reference>
<evidence type="ECO:0000313" key="2">
    <source>
        <dbReference type="EMBL" id="EUA73577.1"/>
    </source>
</evidence>
<feature type="region of interest" description="Disordered" evidence="1">
    <location>
        <begin position="1"/>
        <end position="29"/>
    </location>
</feature>
<dbReference type="AlphaFoldDB" id="X8DY47"/>
<dbReference type="EMBL" id="JAOJ01000001">
    <property type="protein sequence ID" value="EUA73577.1"/>
    <property type="molecule type" value="Genomic_DNA"/>
</dbReference>
<sequence>MAFQVDQPMTAESSSTYVSSTKSPSSIQKLGECASGREPHGAMWQRLWLLTVWA</sequence>
<dbReference type="Proteomes" id="UP000023351">
    <property type="component" value="Unassembled WGS sequence"/>
</dbReference>
<protein>
    <submittedName>
        <fullName evidence="2">Putative fAD linked oxidase domain-containing protein</fullName>
    </submittedName>
</protein>
<evidence type="ECO:0000313" key="3">
    <source>
        <dbReference type="Proteomes" id="UP000023351"/>
    </source>
</evidence>
<evidence type="ECO:0000256" key="1">
    <source>
        <dbReference type="SAM" id="MobiDB-lite"/>
    </source>
</evidence>
<organism evidence="2 3">
    <name type="scientific">Mycobacteroides abscessus subsp. bolletii 1513</name>
    <dbReference type="NCBI Taxonomy" id="1299321"/>
    <lineage>
        <taxon>Bacteria</taxon>
        <taxon>Bacillati</taxon>
        <taxon>Actinomycetota</taxon>
        <taxon>Actinomycetes</taxon>
        <taxon>Mycobacteriales</taxon>
        <taxon>Mycobacteriaceae</taxon>
        <taxon>Mycobacteroides</taxon>
        <taxon>Mycobacteroides abscessus</taxon>
    </lineage>
</organism>
<proteinExistence type="predicted"/>
<gene>
    <name evidence="2" type="ORF">I540_0084</name>
</gene>